<evidence type="ECO:0000256" key="5">
    <source>
        <dbReference type="ARBA" id="ARBA00022737"/>
    </source>
</evidence>
<evidence type="ECO:0000313" key="13">
    <source>
        <dbReference type="EMBL" id="KRX09070.1"/>
    </source>
</evidence>
<dbReference type="PROSITE" id="PS50089">
    <property type="entry name" value="ZF_RING_2"/>
    <property type="match status" value="1"/>
</dbReference>
<evidence type="ECO:0000256" key="10">
    <source>
        <dbReference type="SAM" id="MobiDB-lite"/>
    </source>
</evidence>
<dbReference type="PANTHER" id="PTHR11685">
    <property type="entry name" value="RBR FAMILY RING FINGER AND IBR DOMAIN-CONTAINING"/>
    <property type="match status" value="1"/>
</dbReference>
<gene>
    <name evidence="13" type="ORF">PPERSA_01957</name>
</gene>
<dbReference type="InterPro" id="IPR044066">
    <property type="entry name" value="TRIAD_supradom"/>
</dbReference>
<keyword evidence="4" id="KW-0479">Metal-binding</keyword>
<dbReference type="OrthoDB" id="261960at2759"/>
<organism evidence="13 14">
    <name type="scientific">Pseudocohnilembus persalinus</name>
    <name type="common">Ciliate</name>
    <dbReference type="NCBI Taxonomy" id="266149"/>
    <lineage>
        <taxon>Eukaryota</taxon>
        <taxon>Sar</taxon>
        <taxon>Alveolata</taxon>
        <taxon>Ciliophora</taxon>
        <taxon>Intramacronucleata</taxon>
        <taxon>Oligohymenophorea</taxon>
        <taxon>Scuticociliatia</taxon>
        <taxon>Philasterida</taxon>
        <taxon>Pseudocohnilembidae</taxon>
        <taxon>Pseudocohnilembus</taxon>
    </lineage>
</organism>
<dbReference type="SUPFAM" id="SSF57850">
    <property type="entry name" value="RING/U-box"/>
    <property type="match status" value="2"/>
</dbReference>
<dbReference type="CDD" id="cd20335">
    <property type="entry name" value="BRcat_RBR"/>
    <property type="match status" value="2"/>
</dbReference>
<dbReference type="Gene3D" id="3.30.40.10">
    <property type="entry name" value="Zinc/RING finger domain, C3HC4 (zinc finger)"/>
    <property type="match status" value="1"/>
</dbReference>
<dbReference type="InterPro" id="IPR013083">
    <property type="entry name" value="Znf_RING/FYVE/PHD"/>
</dbReference>
<dbReference type="GO" id="GO:0061630">
    <property type="term" value="F:ubiquitin protein ligase activity"/>
    <property type="evidence" value="ECO:0007669"/>
    <property type="project" value="UniProtKB-EC"/>
</dbReference>
<comment type="catalytic activity">
    <reaction evidence="1">
        <text>[E2 ubiquitin-conjugating enzyme]-S-ubiquitinyl-L-cysteine + [acceptor protein]-L-lysine = [E2 ubiquitin-conjugating enzyme]-L-cysteine + [acceptor protein]-N(6)-ubiquitinyl-L-lysine.</text>
        <dbReference type="EC" id="2.3.2.31"/>
    </reaction>
</comment>
<evidence type="ECO:0000256" key="7">
    <source>
        <dbReference type="ARBA" id="ARBA00022786"/>
    </source>
</evidence>
<keyword evidence="7" id="KW-0833">Ubl conjugation pathway</keyword>
<dbReference type="InParanoid" id="A0A0V0R3N6"/>
<dbReference type="InterPro" id="IPR031127">
    <property type="entry name" value="E3_UB_ligase_RBR"/>
</dbReference>
<evidence type="ECO:0000259" key="11">
    <source>
        <dbReference type="PROSITE" id="PS50089"/>
    </source>
</evidence>
<keyword evidence="6 9" id="KW-0863">Zinc-finger</keyword>
<dbReference type="AlphaFoldDB" id="A0A0V0R3N6"/>
<evidence type="ECO:0000256" key="3">
    <source>
        <dbReference type="ARBA" id="ARBA00022679"/>
    </source>
</evidence>
<evidence type="ECO:0000256" key="1">
    <source>
        <dbReference type="ARBA" id="ARBA00001798"/>
    </source>
</evidence>
<evidence type="ECO:0000313" key="14">
    <source>
        <dbReference type="Proteomes" id="UP000054937"/>
    </source>
</evidence>
<feature type="domain" description="RING-type" evidence="11">
    <location>
        <begin position="35"/>
        <end position="83"/>
    </location>
</feature>
<accession>A0A0V0R3N6</accession>
<dbReference type="GO" id="GO:0016567">
    <property type="term" value="P:protein ubiquitination"/>
    <property type="evidence" value="ECO:0007669"/>
    <property type="project" value="InterPro"/>
</dbReference>
<dbReference type="PROSITE" id="PS51873">
    <property type="entry name" value="TRIAD"/>
    <property type="match status" value="1"/>
</dbReference>
<evidence type="ECO:0000259" key="12">
    <source>
        <dbReference type="PROSITE" id="PS51873"/>
    </source>
</evidence>
<feature type="region of interest" description="Disordered" evidence="10">
    <location>
        <begin position="343"/>
        <end position="364"/>
    </location>
</feature>
<keyword evidence="3" id="KW-0808">Transferase</keyword>
<name>A0A0V0R3N6_PSEPJ</name>
<dbReference type="Pfam" id="PF01485">
    <property type="entry name" value="IBR"/>
    <property type="match status" value="1"/>
</dbReference>
<keyword evidence="5" id="KW-0677">Repeat</keyword>
<dbReference type="InterPro" id="IPR001841">
    <property type="entry name" value="Znf_RING"/>
</dbReference>
<keyword evidence="8" id="KW-0862">Zinc</keyword>
<feature type="domain" description="RING-type" evidence="12">
    <location>
        <begin position="31"/>
        <end position="362"/>
    </location>
</feature>
<dbReference type="Proteomes" id="UP000054937">
    <property type="component" value="Unassembled WGS sequence"/>
</dbReference>
<dbReference type="GO" id="GO:0008270">
    <property type="term" value="F:zinc ion binding"/>
    <property type="evidence" value="ECO:0007669"/>
    <property type="project" value="UniProtKB-KW"/>
</dbReference>
<evidence type="ECO:0000256" key="9">
    <source>
        <dbReference type="PROSITE-ProRule" id="PRU00175"/>
    </source>
</evidence>
<keyword evidence="14" id="KW-1185">Reference proteome</keyword>
<dbReference type="InterPro" id="IPR002867">
    <property type="entry name" value="IBR_dom"/>
</dbReference>
<proteinExistence type="predicted"/>
<comment type="caution">
    <text evidence="13">The sequence shown here is derived from an EMBL/GenBank/DDBJ whole genome shotgun (WGS) entry which is preliminary data.</text>
</comment>
<dbReference type="EC" id="2.3.2.31" evidence="2"/>
<sequence>MEELSQEEAKKLQQIWDKEQREEWKKEAQNKSFQCDICYDDKNINQECLTVCDENHRFCRECLKSHILSSYKENQGNVYCPNCPQQQDQRKNQDGSIIKLNYDQLEKLALGEKADLNVNITDCPNIWEKNGNKEDIKRIECQICGLKICLLCDKPEHNNSTCEQFAEYLKIKGKEDEKTLEYLRQNFRENIQCPSCRNIVTKSSGKDNNGELIKLEYNILEKLVLGQKASLDVKITECPMIWIKDEQIQLEQINCQICGLKICMKCFKPLHKNYTCEQIIQFANIKGKEEQMTIDYLRKNYKENIQCPKCKNIVTKNEGCINCGIKFPQQFVKDLLQNEINKEQQQRQQRQEQEKQENLRKKQQQEKEIEATQIKINQYILNQKEQFKQEALNKTFRCFICQKDKNVNQDCIIVCDDKDKQCRDCLKKHIIENYEKSENAIVYCNCPNEEKNEIDMPILKEVLSQEEYQEIDEIRLWYEIKDIQQNQKCIGYLYKERENGQYKKLEYQLLKQIILKKSPFDQNLIKKCPKIWYDTNDQQKLECDKCGIKICNRCKKPEHIGTMCTGNINIQQRNQMQLLNKKII</sequence>
<protein>
    <recommendedName>
        <fullName evidence="2">RBR-type E3 ubiquitin transferase</fullName>
        <ecNumber evidence="2">2.3.2.31</ecNumber>
    </recommendedName>
</protein>
<reference evidence="13 14" key="1">
    <citation type="journal article" date="2015" name="Sci. Rep.">
        <title>Genome of the facultative scuticociliatosis pathogen Pseudocohnilembus persalinus provides insight into its virulence through horizontal gene transfer.</title>
        <authorList>
            <person name="Xiong J."/>
            <person name="Wang G."/>
            <person name="Cheng J."/>
            <person name="Tian M."/>
            <person name="Pan X."/>
            <person name="Warren A."/>
            <person name="Jiang C."/>
            <person name="Yuan D."/>
            <person name="Miao W."/>
        </authorList>
    </citation>
    <scope>NUCLEOTIDE SEQUENCE [LARGE SCALE GENOMIC DNA]</scope>
    <source>
        <strain evidence="13">36N120E</strain>
    </source>
</reference>
<dbReference type="EMBL" id="LDAU01000055">
    <property type="protein sequence ID" value="KRX09070.1"/>
    <property type="molecule type" value="Genomic_DNA"/>
</dbReference>
<evidence type="ECO:0000256" key="6">
    <source>
        <dbReference type="ARBA" id="ARBA00022771"/>
    </source>
</evidence>
<evidence type="ECO:0000256" key="4">
    <source>
        <dbReference type="ARBA" id="ARBA00022723"/>
    </source>
</evidence>
<evidence type="ECO:0000256" key="8">
    <source>
        <dbReference type="ARBA" id="ARBA00022833"/>
    </source>
</evidence>
<evidence type="ECO:0000256" key="2">
    <source>
        <dbReference type="ARBA" id="ARBA00012251"/>
    </source>
</evidence>